<evidence type="ECO:0000259" key="1">
    <source>
        <dbReference type="Pfam" id="PF22768"/>
    </source>
</evidence>
<dbReference type="AlphaFoldDB" id="A0A917WT75"/>
<reference evidence="2" key="1">
    <citation type="journal article" date="2014" name="Int. J. Syst. Evol. Microbiol.">
        <title>Complete genome sequence of Corynebacterium casei LMG S-19264T (=DSM 44701T), isolated from a smear-ripened cheese.</title>
        <authorList>
            <consortium name="US DOE Joint Genome Institute (JGI-PGF)"/>
            <person name="Walter F."/>
            <person name="Albersmeier A."/>
            <person name="Kalinowski J."/>
            <person name="Ruckert C."/>
        </authorList>
    </citation>
    <scope>NUCLEOTIDE SEQUENCE</scope>
    <source>
        <strain evidence="2">CGMCC 4.7312</strain>
    </source>
</reference>
<evidence type="ECO:0000313" key="2">
    <source>
        <dbReference type="EMBL" id="GGM27199.1"/>
    </source>
</evidence>
<name>A0A917WT75_9ACTN</name>
<dbReference type="Pfam" id="PF22768">
    <property type="entry name" value="SPP1_Dit"/>
    <property type="match status" value="1"/>
</dbReference>
<gene>
    <name evidence="2" type="ORF">GCM10011608_09980</name>
</gene>
<organism evidence="2 3">
    <name type="scientific">Micromonospora sonchi</name>
    <dbReference type="NCBI Taxonomy" id="1763543"/>
    <lineage>
        <taxon>Bacteria</taxon>
        <taxon>Bacillati</taxon>
        <taxon>Actinomycetota</taxon>
        <taxon>Actinomycetes</taxon>
        <taxon>Micromonosporales</taxon>
        <taxon>Micromonosporaceae</taxon>
        <taxon>Micromonospora</taxon>
    </lineage>
</organism>
<reference evidence="2" key="2">
    <citation type="submission" date="2020-09" db="EMBL/GenBank/DDBJ databases">
        <authorList>
            <person name="Sun Q."/>
            <person name="Zhou Y."/>
        </authorList>
    </citation>
    <scope>NUCLEOTIDE SEQUENCE</scope>
    <source>
        <strain evidence="2">CGMCC 4.7312</strain>
    </source>
</reference>
<proteinExistence type="predicted"/>
<dbReference type="InterPro" id="IPR054738">
    <property type="entry name" value="Siphovirus-type_tail_C"/>
</dbReference>
<comment type="caution">
    <text evidence="2">The sequence shown here is derived from an EMBL/GenBank/DDBJ whole genome shotgun (WGS) entry which is preliminary data.</text>
</comment>
<accession>A0A917WT75</accession>
<dbReference type="Proteomes" id="UP000608890">
    <property type="component" value="Unassembled WGS sequence"/>
</dbReference>
<protein>
    <recommendedName>
        <fullName evidence="1">Siphovirus-type tail component C-terminal domain-containing protein</fullName>
    </recommendedName>
</protein>
<feature type="domain" description="Siphovirus-type tail component C-terminal" evidence="1">
    <location>
        <begin position="197"/>
        <end position="296"/>
    </location>
</feature>
<keyword evidence="3" id="KW-1185">Reference proteome</keyword>
<dbReference type="EMBL" id="BMNB01000003">
    <property type="protein sequence ID" value="GGM27199.1"/>
    <property type="molecule type" value="Genomic_DNA"/>
</dbReference>
<sequence length="299" mass="32724">MPDSERGCVVAEVDPGEYVPTWIGPAGDEWPLNPPGRELFTLNSVTGYGITPGEVVTRPRSWGGVTVTGVKIRQRTLTWPVRLRAQTHMEFLTKWRALAESFAATWHDGPGLFRLTRPDGSAREVLAYYQSGWDGEPGQGQTEDTPVLTLLCPDGFWRDSEPVTWERRYGTNLDYLNPFPSVSSGDVLGDTEMWNPGSVPVYPTWQITGPLTAITATNHTTGETFTLTYALAPGEFINITTRPGRVTGPAGQMLGGALTRPGSTLWGLRRGLNHLQFEASGGSEGTSVTLTFRPQYHTA</sequence>
<evidence type="ECO:0000313" key="3">
    <source>
        <dbReference type="Proteomes" id="UP000608890"/>
    </source>
</evidence>